<dbReference type="EMBL" id="SMKE01000367">
    <property type="protein sequence ID" value="TDB94258.1"/>
    <property type="molecule type" value="Genomic_DNA"/>
</dbReference>
<reference evidence="2 3" key="1">
    <citation type="submission" date="2019-02" db="EMBL/GenBank/DDBJ databases">
        <title>Draft genome sequences of novel Actinobacteria.</title>
        <authorList>
            <person name="Sahin N."/>
            <person name="Ay H."/>
            <person name="Saygin H."/>
        </authorList>
    </citation>
    <scope>NUCLEOTIDE SEQUENCE [LARGE SCALE GENOMIC DNA]</scope>
    <source>
        <strain evidence="2 3">JCM 30529</strain>
    </source>
</reference>
<sequence>LGRALEPVDAPGTTADLLTRLPGASLVHLGCGLRGTELQLAGDDTLDAATIRSASGLVVLAENSVPALLDAGFTGVVGWQWAVPAPFAALALFMVHLQLVGRRLPPAAAVTAVQRWMLDPDRVLPPFLTSAHLNTVATTDLTRPALWAALVYHGR</sequence>
<dbReference type="Pfam" id="PF12770">
    <property type="entry name" value="CHAT"/>
    <property type="match status" value="1"/>
</dbReference>
<organism evidence="2 3">
    <name type="scientific">Micromonospora fluostatini</name>
    <dbReference type="NCBI Taxonomy" id="1629071"/>
    <lineage>
        <taxon>Bacteria</taxon>
        <taxon>Bacillati</taxon>
        <taxon>Actinomycetota</taxon>
        <taxon>Actinomycetes</taxon>
        <taxon>Micromonosporales</taxon>
        <taxon>Micromonosporaceae</taxon>
        <taxon>Micromonospora</taxon>
    </lineage>
</organism>
<comment type="caution">
    <text evidence="2">The sequence shown here is derived from an EMBL/GenBank/DDBJ whole genome shotgun (WGS) entry which is preliminary data.</text>
</comment>
<feature type="domain" description="CHAT" evidence="1">
    <location>
        <begin position="66"/>
        <end position="154"/>
    </location>
</feature>
<name>A0ABY2DGC5_9ACTN</name>
<protein>
    <submittedName>
        <fullName evidence="2">CHAT domain-containing protein</fullName>
    </submittedName>
</protein>
<accession>A0ABY2DGC5</accession>
<keyword evidence="3" id="KW-1185">Reference proteome</keyword>
<dbReference type="InterPro" id="IPR024983">
    <property type="entry name" value="CHAT_dom"/>
</dbReference>
<evidence type="ECO:0000259" key="1">
    <source>
        <dbReference type="Pfam" id="PF12770"/>
    </source>
</evidence>
<feature type="non-terminal residue" evidence="2">
    <location>
        <position position="1"/>
    </location>
</feature>
<gene>
    <name evidence="2" type="ORF">E1091_11185</name>
</gene>
<evidence type="ECO:0000313" key="3">
    <source>
        <dbReference type="Proteomes" id="UP000295626"/>
    </source>
</evidence>
<evidence type="ECO:0000313" key="2">
    <source>
        <dbReference type="EMBL" id="TDB94258.1"/>
    </source>
</evidence>
<proteinExistence type="predicted"/>
<dbReference type="Proteomes" id="UP000295626">
    <property type="component" value="Unassembled WGS sequence"/>
</dbReference>